<feature type="domain" description="Integrase catalytic" evidence="1">
    <location>
        <begin position="151"/>
        <end position="316"/>
    </location>
</feature>
<dbReference type="Proteomes" id="UP001144297">
    <property type="component" value="Unassembled WGS sequence"/>
</dbReference>
<sequence>MLTELSVILNRNRQYVGYLLRNSEKVVLKEGSLQILTDATLNEKSKRGRKKVYDVQVLNALKKIWPLSGFASSKHLVAFIRLNADLLFSHPEINPFITDRTKQLLLRISHATVDRLLKPYRDCLKLKERYKSNPYSSNLKKSIKVCCWFDKPTEPGYVEIDLVHHCGASGKGEFIYTFTATEISTGWTELRALRNKAMVWTVQALKDIVEKMPVTVEKIHSDNGSEFINAHVKKFCTLNRIDFSRSRPYRKNDAPYVESKNWSMVRAYVGWRRYDTEEELKVLDRLLKLISVRHNFFMPQMKLIGKERERGKMKKSYEIDIPINRVVKLDCVSDDKKQRLLKLRNSIDIVWLSEEIERLTEALSIAYEKKLKRLNYEKV</sequence>
<dbReference type="InterPro" id="IPR036397">
    <property type="entry name" value="RNaseH_sf"/>
</dbReference>
<name>A0A9W6LIS8_9BACT</name>
<evidence type="ECO:0000313" key="2">
    <source>
        <dbReference type="EMBL" id="GLI52471.1"/>
    </source>
</evidence>
<dbReference type="PROSITE" id="PS50994">
    <property type="entry name" value="INTEGRASE"/>
    <property type="match status" value="1"/>
</dbReference>
<organism evidence="2 3">
    <name type="scientific">Thermodesulfovibrio yellowstonii</name>
    <dbReference type="NCBI Taxonomy" id="28262"/>
    <lineage>
        <taxon>Bacteria</taxon>
        <taxon>Pseudomonadati</taxon>
        <taxon>Nitrospirota</taxon>
        <taxon>Thermodesulfovibrionia</taxon>
        <taxon>Thermodesulfovibrionales</taxon>
        <taxon>Thermodesulfovibrionaceae</taxon>
        <taxon>Thermodesulfovibrio</taxon>
    </lineage>
</organism>
<reference evidence="2" key="1">
    <citation type="submission" date="2022-12" db="EMBL/GenBank/DDBJ databases">
        <title>Reference genome sequencing for broad-spectrum identification of bacterial and archaeal isolates by mass spectrometry.</title>
        <authorList>
            <person name="Sekiguchi Y."/>
            <person name="Tourlousse D.M."/>
        </authorList>
    </citation>
    <scope>NUCLEOTIDE SEQUENCE</scope>
    <source>
        <strain evidence="2">TSL-P1</strain>
    </source>
</reference>
<dbReference type="Gene3D" id="3.30.420.10">
    <property type="entry name" value="Ribonuclease H-like superfamily/Ribonuclease H"/>
    <property type="match status" value="1"/>
</dbReference>
<gene>
    <name evidence="2" type="ORF">TISLANDTSLP1_01640</name>
</gene>
<proteinExistence type="predicted"/>
<dbReference type="AlphaFoldDB" id="A0A9W6LIS8"/>
<dbReference type="InterPro" id="IPR012337">
    <property type="entry name" value="RNaseH-like_sf"/>
</dbReference>
<dbReference type="GO" id="GO:0015074">
    <property type="term" value="P:DNA integration"/>
    <property type="evidence" value="ECO:0007669"/>
    <property type="project" value="InterPro"/>
</dbReference>
<evidence type="ECO:0000313" key="3">
    <source>
        <dbReference type="Proteomes" id="UP001144297"/>
    </source>
</evidence>
<dbReference type="InterPro" id="IPR001584">
    <property type="entry name" value="Integrase_cat-core"/>
</dbReference>
<protein>
    <submittedName>
        <fullName evidence="2">Integrase</fullName>
    </submittedName>
</protein>
<evidence type="ECO:0000259" key="1">
    <source>
        <dbReference type="PROSITE" id="PS50994"/>
    </source>
</evidence>
<dbReference type="SUPFAM" id="SSF53098">
    <property type="entry name" value="Ribonuclease H-like"/>
    <property type="match status" value="1"/>
</dbReference>
<keyword evidence="3" id="KW-1185">Reference proteome</keyword>
<accession>A0A9W6LIS8</accession>
<comment type="caution">
    <text evidence="2">The sequence shown here is derived from an EMBL/GenBank/DDBJ whole genome shotgun (WGS) entry which is preliminary data.</text>
</comment>
<dbReference type="Pfam" id="PF00665">
    <property type="entry name" value="rve"/>
    <property type="match status" value="1"/>
</dbReference>
<dbReference type="GO" id="GO:0003676">
    <property type="term" value="F:nucleic acid binding"/>
    <property type="evidence" value="ECO:0007669"/>
    <property type="project" value="InterPro"/>
</dbReference>
<dbReference type="EMBL" id="BSDX01000001">
    <property type="protein sequence ID" value="GLI52471.1"/>
    <property type="molecule type" value="Genomic_DNA"/>
</dbReference>